<name>A0AAJ2M0K4_9MICO</name>
<evidence type="ECO:0000256" key="10">
    <source>
        <dbReference type="ARBA" id="ARBA00023012"/>
    </source>
</evidence>
<dbReference type="InterPro" id="IPR000014">
    <property type="entry name" value="PAS"/>
</dbReference>
<dbReference type="InterPro" id="IPR029016">
    <property type="entry name" value="GAF-like_dom_sf"/>
</dbReference>
<dbReference type="SUPFAM" id="SSF47384">
    <property type="entry name" value="Homodimeric domain of signal transducing histidine kinase"/>
    <property type="match status" value="1"/>
</dbReference>
<dbReference type="Pfam" id="PF08448">
    <property type="entry name" value="PAS_4"/>
    <property type="match status" value="1"/>
</dbReference>
<keyword evidence="9" id="KW-0067">ATP-binding</keyword>
<evidence type="ECO:0000256" key="11">
    <source>
        <dbReference type="ARBA" id="ARBA00023136"/>
    </source>
</evidence>
<dbReference type="InterPro" id="IPR036097">
    <property type="entry name" value="HisK_dim/P_sf"/>
</dbReference>
<dbReference type="GO" id="GO:0009927">
    <property type="term" value="F:histidine phosphotransfer kinase activity"/>
    <property type="evidence" value="ECO:0007669"/>
    <property type="project" value="TreeGrafter"/>
</dbReference>
<evidence type="ECO:0000256" key="9">
    <source>
        <dbReference type="ARBA" id="ARBA00022840"/>
    </source>
</evidence>
<dbReference type="InterPro" id="IPR005467">
    <property type="entry name" value="His_kinase_dom"/>
</dbReference>
<dbReference type="GO" id="GO:0005524">
    <property type="term" value="F:ATP binding"/>
    <property type="evidence" value="ECO:0007669"/>
    <property type="project" value="UniProtKB-KW"/>
</dbReference>
<evidence type="ECO:0000256" key="4">
    <source>
        <dbReference type="ARBA" id="ARBA00022475"/>
    </source>
</evidence>
<evidence type="ECO:0000256" key="1">
    <source>
        <dbReference type="ARBA" id="ARBA00000085"/>
    </source>
</evidence>
<keyword evidence="4" id="KW-1003">Cell membrane</keyword>
<dbReference type="NCBIfam" id="TIGR00229">
    <property type="entry name" value="sensory_box"/>
    <property type="match status" value="2"/>
</dbReference>
<accession>A0AAJ2M0K4</accession>
<comment type="caution">
    <text evidence="15">The sequence shown here is derived from an EMBL/GenBank/DDBJ whole genome shotgun (WGS) entry which is preliminary data.</text>
</comment>
<dbReference type="InterPro" id="IPR003594">
    <property type="entry name" value="HATPase_dom"/>
</dbReference>
<dbReference type="PANTHER" id="PTHR43047">
    <property type="entry name" value="TWO-COMPONENT HISTIDINE PROTEIN KINASE"/>
    <property type="match status" value="1"/>
</dbReference>
<dbReference type="PANTHER" id="PTHR43047:SF63">
    <property type="entry name" value="HISTIDINE KINASE"/>
    <property type="match status" value="1"/>
</dbReference>
<dbReference type="SMART" id="SM00387">
    <property type="entry name" value="HATPase_c"/>
    <property type="match status" value="1"/>
</dbReference>
<feature type="domain" description="PAS" evidence="13">
    <location>
        <begin position="315"/>
        <end position="385"/>
    </location>
</feature>
<dbReference type="Pfam" id="PF02518">
    <property type="entry name" value="HATPase_c"/>
    <property type="match status" value="1"/>
</dbReference>
<evidence type="ECO:0000256" key="3">
    <source>
        <dbReference type="ARBA" id="ARBA00012438"/>
    </source>
</evidence>
<dbReference type="SUPFAM" id="SSF55785">
    <property type="entry name" value="PYP-like sensor domain (PAS domain)"/>
    <property type="match status" value="2"/>
</dbReference>
<dbReference type="SMART" id="SM00388">
    <property type="entry name" value="HisKA"/>
    <property type="match status" value="1"/>
</dbReference>
<dbReference type="Pfam" id="PF00512">
    <property type="entry name" value="HisKA"/>
    <property type="match status" value="1"/>
</dbReference>
<feature type="domain" description="PAC" evidence="14">
    <location>
        <begin position="77"/>
        <end position="129"/>
    </location>
</feature>
<evidence type="ECO:0000256" key="2">
    <source>
        <dbReference type="ARBA" id="ARBA00004236"/>
    </source>
</evidence>
<reference evidence="15 16" key="1">
    <citation type="submission" date="2021-06" db="EMBL/GenBank/DDBJ databases">
        <title>Genome-based taxonomic framework of Microbacterium strains isolated from marine environment, the description of four new species and reclassification of four preexisting species.</title>
        <authorList>
            <person name="Lee S.D."/>
            <person name="Kim S.-M."/>
            <person name="Byeon Y.-S."/>
            <person name="Yang H.L."/>
            <person name="Kim I.S."/>
        </authorList>
    </citation>
    <scope>NUCLEOTIDE SEQUENCE [LARGE SCALE GENOMIC DNA]</scope>
    <source>
        <strain evidence="15 16">KACC 20514</strain>
    </source>
</reference>
<dbReference type="EC" id="2.7.13.3" evidence="3"/>
<dbReference type="PROSITE" id="PS50112">
    <property type="entry name" value="PAS"/>
    <property type="match status" value="1"/>
</dbReference>
<dbReference type="Proteomes" id="UP001183582">
    <property type="component" value="Unassembled WGS sequence"/>
</dbReference>
<dbReference type="GO" id="GO:0000155">
    <property type="term" value="F:phosphorelay sensor kinase activity"/>
    <property type="evidence" value="ECO:0007669"/>
    <property type="project" value="InterPro"/>
</dbReference>
<feature type="domain" description="Histidine kinase" evidence="12">
    <location>
        <begin position="454"/>
        <end position="671"/>
    </location>
</feature>
<sequence length="671" mass="73135">MSGQRSEILGDIVLRLPLAVYRTTIDGRFVAGNDALVRLLGAETFGDLAAIHAREIYADPARREWLIRRAQAGEPIPVEDLQIRRFDGGLRWVRISSHSVRGEDGDIAYFEGVMEDVTTLHAVDSQLRRSNELLDTLTRMQGQYMAGVDAGELFDGLLEDLLRVTGSAYGFIAQVLHDADGPFLRTWAMTDISWNDTTRELYARCGPRGMEFHNLDTLFGRVVTDGVPVISNAPLTDPRAAGRPDGHPPLDSFLGVPIRRGDAVAGVVALANRDGGFDEELVHFLAPLAATVGSLMEAATVDRERMEAERRQAHHKELHRLIVEEAADAIVTFRADGRIVLANRASRELVGARRANLIGARVWAFLPPGHARSYVRRAAHAVDTGTSMEMQLRGLDGVVRPVEGTFVRGHYDDDDVTTVIVRDIAAHKEIESALRDARDTAENAARAKDELLAGVSHELRSPLTAVIGLSSVLDREIYGPLTDRQRAFVTQIGDSGRHLLEVITTILDFAKEESGRGDPVLSACDVAPIVAEARGVVDDLAVRRGLSVVVDVPAELPRIRVDAVRFRAALINLLANAVKFTPAGGTIGVRARHADDEVRVTVWDTGVGIAADDLERIFEPFEQGDSSLSRPFEGTGLGLTLSRRLIETMGGTLTVTSEVGRGSAFEIVLPR</sequence>
<dbReference type="FunFam" id="3.30.565.10:FF:000023">
    <property type="entry name" value="PAS domain-containing sensor histidine kinase"/>
    <property type="match status" value="1"/>
</dbReference>
<dbReference type="Gene3D" id="3.30.565.10">
    <property type="entry name" value="Histidine kinase-like ATPase, C-terminal domain"/>
    <property type="match status" value="1"/>
</dbReference>
<dbReference type="CDD" id="cd00130">
    <property type="entry name" value="PAS"/>
    <property type="match status" value="2"/>
</dbReference>
<proteinExistence type="predicted"/>
<dbReference type="Pfam" id="PF13426">
    <property type="entry name" value="PAS_9"/>
    <property type="match status" value="1"/>
</dbReference>
<dbReference type="Gene3D" id="3.30.450.40">
    <property type="match status" value="1"/>
</dbReference>
<dbReference type="PROSITE" id="PS50109">
    <property type="entry name" value="HIS_KIN"/>
    <property type="match status" value="1"/>
</dbReference>
<dbReference type="InterPro" id="IPR003661">
    <property type="entry name" value="HisK_dim/P_dom"/>
</dbReference>
<keyword evidence="7" id="KW-0547">Nucleotide-binding</keyword>
<dbReference type="RefSeq" id="WP_310891976.1">
    <property type="nucleotide sequence ID" value="NZ_BAAAGR010000003.1"/>
</dbReference>
<keyword evidence="5" id="KW-0597">Phosphoprotein</keyword>
<dbReference type="SUPFAM" id="SSF55874">
    <property type="entry name" value="ATPase domain of HSP90 chaperone/DNA topoisomerase II/histidine kinase"/>
    <property type="match status" value="1"/>
</dbReference>
<dbReference type="CDD" id="cd00082">
    <property type="entry name" value="HisKA"/>
    <property type="match status" value="1"/>
</dbReference>
<keyword evidence="10" id="KW-0902">Two-component regulatory system</keyword>
<dbReference type="EMBL" id="JAHWXH010000003">
    <property type="protein sequence ID" value="MDS0246519.1"/>
    <property type="molecule type" value="Genomic_DNA"/>
</dbReference>
<dbReference type="InterPro" id="IPR013656">
    <property type="entry name" value="PAS_4"/>
</dbReference>
<dbReference type="Pfam" id="PF13185">
    <property type="entry name" value="GAF_2"/>
    <property type="match status" value="1"/>
</dbReference>
<evidence type="ECO:0000259" key="14">
    <source>
        <dbReference type="PROSITE" id="PS50113"/>
    </source>
</evidence>
<dbReference type="CDD" id="cd16922">
    <property type="entry name" value="HATPase_EvgS-ArcB-TorS-like"/>
    <property type="match status" value="1"/>
</dbReference>
<organism evidence="15 16">
    <name type="scientific">Microbacterium aurantiacum</name>
    <dbReference type="NCBI Taxonomy" id="162393"/>
    <lineage>
        <taxon>Bacteria</taxon>
        <taxon>Bacillati</taxon>
        <taxon>Actinomycetota</taxon>
        <taxon>Actinomycetes</taxon>
        <taxon>Micrococcales</taxon>
        <taxon>Microbacteriaceae</taxon>
        <taxon>Microbacterium</taxon>
    </lineage>
</organism>
<dbReference type="InterPro" id="IPR036890">
    <property type="entry name" value="HATPase_C_sf"/>
</dbReference>
<comment type="catalytic activity">
    <reaction evidence="1">
        <text>ATP + protein L-histidine = ADP + protein N-phospho-L-histidine.</text>
        <dbReference type="EC" id="2.7.13.3"/>
    </reaction>
</comment>
<evidence type="ECO:0000256" key="5">
    <source>
        <dbReference type="ARBA" id="ARBA00022553"/>
    </source>
</evidence>
<gene>
    <name evidence="15" type="ORF">KZC50_13025</name>
</gene>
<dbReference type="InterPro" id="IPR035965">
    <property type="entry name" value="PAS-like_dom_sf"/>
</dbReference>
<dbReference type="PRINTS" id="PR00344">
    <property type="entry name" value="BCTRLSENSOR"/>
</dbReference>
<dbReference type="InterPro" id="IPR004358">
    <property type="entry name" value="Sig_transdc_His_kin-like_C"/>
</dbReference>
<dbReference type="SMART" id="SM00065">
    <property type="entry name" value="GAF"/>
    <property type="match status" value="1"/>
</dbReference>
<dbReference type="GeneID" id="301459172"/>
<dbReference type="Gene3D" id="1.10.287.130">
    <property type="match status" value="1"/>
</dbReference>
<protein>
    <recommendedName>
        <fullName evidence="3">histidine kinase</fullName>
        <ecNumber evidence="3">2.7.13.3</ecNumber>
    </recommendedName>
</protein>
<dbReference type="SMART" id="SM00091">
    <property type="entry name" value="PAS"/>
    <property type="match status" value="2"/>
</dbReference>
<evidence type="ECO:0000256" key="6">
    <source>
        <dbReference type="ARBA" id="ARBA00022679"/>
    </source>
</evidence>
<comment type="subcellular location">
    <subcellularLocation>
        <location evidence="2">Cell membrane</location>
    </subcellularLocation>
</comment>
<evidence type="ECO:0000256" key="7">
    <source>
        <dbReference type="ARBA" id="ARBA00022741"/>
    </source>
</evidence>
<evidence type="ECO:0000259" key="12">
    <source>
        <dbReference type="PROSITE" id="PS50109"/>
    </source>
</evidence>
<dbReference type="InterPro" id="IPR000700">
    <property type="entry name" value="PAS-assoc_C"/>
</dbReference>
<keyword evidence="8" id="KW-0418">Kinase</keyword>
<dbReference type="PROSITE" id="PS50113">
    <property type="entry name" value="PAC"/>
    <property type="match status" value="1"/>
</dbReference>
<dbReference type="InterPro" id="IPR003018">
    <property type="entry name" value="GAF"/>
</dbReference>
<evidence type="ECO:0000259" key="13">
    <source>
        <dbReference type="PROSITE" id="PS50112"/>
    </source>
</evidence>
<keyword evidence="6" id="KW-0808">Transferase</keyword>
<dbReference type="GO" id="GO:0005886">
    <property type="term" value="C:plasma membrane"/>
    <property type="evidence" value="ECO:0007669"/>
    <property type="project" value="UniProtKB-SubCell"/>
</dbReference>
<dbReference type="AlphaFoldDB" id="A0AAJ2M0K4"/>
<evidence type="ECO:0000313" key="16">
    <source>
        <dbReference type="Proteomes" id="UP001183582"/>
    </source>
</evidence>
<dbReference type="SUPFAM" id="SSF55781">
    <property type="entry name" value="GAF domain-like"/>
    <property type="match status" value="1"/>
</dbReference>
<evidence type="ECO:0000313" key="15">
    <source>
        <dbReference type="EMBL" id="MDS0246519.1"/>
    </source>
</evidence>
<dbReference type="Gene3D" id="3.30.450.20">
    <property type="entry name" value="PAS domain"/>
    <property type="match status" value="2"/>
</dbReference>
<keyword evidence="11" id="KW-0472">Membrane</keyword>
<evidence type="ECO:0000256" key="8">
    <source>
        <dbReference type="ARBA" id="ARBA00022777"/>
    </source>
</evidence>